<evidence type="ECO:0000256" key="1">
    <source>
        <dbReference type="SAM" id="MobiDB-lite"/>
    </source>
</evidence>
<accession>A0ABD1AF46</accession>
<organism evidence="4 5">
    <name type="scientific">Cardamine amara subsp. amara</name>
    <dbReference type="NCBI Taxonomy" id="228776"/>
    <lineage>
        <taxon>Eukaryota</taxon>
        <taxon>Viridiplantae</taxon>
        <taxon>Streptophyta</taxon>
        <taxon>Embryophyta</taxon>
        <taxon>Tracheophyta</taxon>
        <taxon>Spermatophyta</taxon>
        <taxon>Magnoliopsida</taxon>
        <taxon>eudicotyledons</taxon>
        <taxon>Gunneridae</taxon>
        <taxon>Pentapetalae</taxon>
        <taxon>rosids</taxon>
        <taxon>malvids</taxon>
        <taxon>Brassicales</taxon>
        <taxon>Brassicaceae</taxon>
        <taxon>Cardamineae</taxon>
        <taxon>Cardamine</taxon>
    </lineage>
</organism>
<feature type="compositionally biased region" description="Low complexity" evidence="1">
    <location>
        <begin position="196"/>
        <end position="207"/>
    </location>
</feature>
<dbReference type="EMBL" id="JBANAX010000520">
    <property type="protein sequence ID" value="KAL1205421.1"/>
    <property type="molecule type" value="Genomic_DNA"/>
</dbReference>
<proteinExistence type="predicted"/>
<dbReference type="Pfam" id="PF06746">
    <property type="entry name" value="DUF1216"/>
    <property type="match status" value="1"/>
</dbReference>
<evidence type="ECO:0000313" key="5">
    <source>
        <dbReference type="Proteomes" id="UP001558713"/>
    </source>
</evidence>
<feature type="chain" id="PRO_5044822409" description="DUF1216 domain-containing protein" evidence="2">
    <location>
        <begin position="26"/>
        <end position="230"/>
    </location>
</feature>
<sequence length="230" mass="26140">MPRFQLLFCFTILVATINFFNVASAHVKIKPALPQIEDPKTVKDVESYTIKVVMSFLVNLEKECPKTEKFKVFFEKLKAYSKYVCPVSTARGYESDMKANAGSLFEAMSALSSGKNRSKGGLVNKSLQREKIEAMNTMKLLQSIGEKIAGGRNKKQEIKNETMKLTLEQQKEIKYGILKWLHVITRIAKTTEEINSKSSTKSLTQTKTKSRQRDSQKARIHVLPRGSRRD</sequence>
<evidence type="ECO:0000313" key="4">
    <source>
        <dbReference type="EMBL" id="KAL1205421.1"/>
    </source>
</evidence>
<comment type="caution">
    <text evidence="4">The sequence shown here is derived from an EMBL/GenBank/DDBJ whole genome shotgun (WGS) entry which is preliminary data.</text>
</comment>
<feature type="region of interest" description="Disordered" evidence="1">
    <location>
        <begin position="193"/>
        <end position="230"/>
    </location>
</feature>
<keyword evidence="5" id="KW-1185">Reference proteome</keyword>
<dbReference type="InterPro" id="IPR009605">
    <property type="entry name" value="DUF1216"/>
</dbReference>
<dbReference type="Proteomes" id="UP001558713">
    <property type="component" value="Unassembled WGS sequence"/>
</dbReference>
<dbReference type="PANTHER" id="PTHR31607">
    <property type="entry name" value="DUF1216 DOMAIN-CONTAINING PROTEIN-RELATED"/>
    <property type="match status" value="1"/>
</dbReference>
<feature type="domain" description="DUF1216" evidence="3">
    <location>
        <begin position="73"/>
        <end position="207"/>
    </location>
</feature>
<gene>
    <name evidence="4" type="ORF">V5N11_011320</name>
</gene>
<dbReference type="PANTHER" id="PTHR31607:SF36">
    <property type="entry name" value="DUF1216 DOMAIN-CONTAINING PROTEIN"/>
    <property type="match status" value="1"/>
</dbReference>
<dbReference type="AlphaFoldDB" id="A0ABD1AF46"/>
<feature type="signal peptide" evidence="2">
    <location>
        <begin position="1"/>
        <end position="25"/>
    </location>
</feature>
<feature type="compositionally biased region" description="Basic residues" evidence="1">
    <location>
        <begin position="218"/>
        <end position="230"/>
    </location>
</feature>
<evidence type="ECO:0000259" key="3">
    <source>
        <dbReference type="Pfam" id="PF06746"/>
    </source>
</evidence>
<reference evidence="4 5" key="1">
    <citation type="submission" date="2024-04" db="EMBL/GenBank/DDBJ databases">
        <title>Genome assembly C_amara_ONT_v2.</title>
        <authorList>
            <person name="Yant L."/>
            <person name="Moore C."/>
            <person name="Slenker M."/>
        </authorList>
    </citation>
    <scope>NUCLEOTIDE SEQUENCE [LARGE SCALE GENOMIC DNA]</scope>
    <source>
        <tissue evidence="4">Leaf</tissue>
    </source>
</reference>
<name>A0ABD1AF46_CARAN</name>
<keyword evidence="2" id="KW-0732">Signal</keyword>
<evidence type="ECO:0000256" key="2">
    <source>
        <dbReference type="SAM" id="SignalP"/>
    </source>
</evidence>
<protein>
    <recommendedName>
        <fullName evidence="3">DUF1216 domain-containing protein</fullName>
    </recommendedName>
</protein>